<dbReference type="STRING" id="582402.Hbal_1345"/>
<proteinExistence type="predicted"/>
<dbReference type="Proteomes" id="UP000002745">
    <property type="component" value="Chromosome"/>
</dbReference>
<dbReference type="InterPro" id="IPR021352">
    <property type="entry name" value="DUF2971"/>
</dbReference>
<sequence>MKPLHTDNLLFGAKKELSLLYHYTKAEIFNDFIAPSMKLKMNSLDKMNDPRESTTWEFDWLNPINDEFLKGSARLNDDIRTYSRLTSFCRDELHSLSDGELDHFDVTYKRGFSRPRMWAQYGGDHSGVCLVFDTQKLLRNFKAFGVKQNLRLIDGKVEYANRKPNGNIARQNAFTIDGTEYRNLSRYDYAQYHVEKHYRELLFTKHLDWRDENEYRIMLYGQSKDPIFVPFFDALKYVVLGSKCEGQTREKIVDFCCSTSINAAYLKWKNGYPEPLPLVLDGQRWFR</sequence>
<protein>
    <recommendedName>
        <fullName evidence="3">DUF2971 domain-containing protein</fullName>
    </recommendedName>
</protein>
<dbReference type="EMBL" id="CP001678">
    <property type="protein sequence ID" value="ACT59037.1"/>
    <property type="molecule type" value="Genomic_DNA"/>
</dbReference>
<gene>
    <name evidence="1" type="ordered locus">Hbal_1345</name>
</gene>
<dbReference type="Pfam" id="PF11185">
    <property type="entry name" value="DUF2971"/>
    <property type="match status" value="1"/>
</dbReference>
<evidence type="ECO:0000313" key="2">
    <source>
        <dbReference type="Proteomes" id="UP000002745"/>
    </source>
</evidence>
<dbReference type="AlphaFoldDB" id="C6XIU2"/>
<evidence type="ECO:0000313" key="1">
    <source>
        <dbReference type="EMBL" id="ACT59037.1"/>
    </source>
</evidence>
<organism evidence="1 2">
    <name type="scientific">Hirschia baltica (strain ATCC 49814 / DSM 5838 / IFAM 1418)</name>
    <dbReference type="NCBI Taxonomy" id="582402"/>
    <lineage>
        <taxon>Bacteria</taxon>
        <taxon>Pseudomonadati</taxon>
        <taxon>Pseudomonadota</taxon>
        <taxon>Alphaproteobacteria</taxon>
        <taxon>Hyphomonadales</taxon>
        <taxon>Hyphomonadaceae</taxon>
        <taxon>Hirschia</taxon>
    </lineage>
</organism>
<dbReference type="eggNOG" id="ENOG503335Q">
    <property type="taxonomic scope" value="Bacteria"/>
</dbReference>
<accession>C6XIU2</accession>
<reference evidence="2" key="1">
    <citation type="journal article" date="2011" name="J. Bacteriol.">
        <title>Genome sequences of eight morphologically diverse alphaproteobacteria.</title>
        <authorList>
            <consortium name="US DOE Joint Genome Institute"/>
            <person name="Brown P.J."/>
            <person name="Kysela D.T."/>
            <person name="Buechlein A."/>
            <person name="Hemmerich C."/>
            <person name="Brun Y.V."/>
        </authorList>
    </citation>
    <scope>NUCLEOTIDE SEQUENCE [LARGE SCALE GENOMIC DNA]</scope>
    <source>
        <strain evidence="2">ATCC 49814 / DSM 5838 / IFAM 1418</strain>
    </source>
</reference>
<dbReference type="KEGG" id="hba:Hbal_1345"/>
<dbReference type="RefSeq" id="WP_015827187.1">
    <property type="nucleotide sequence ID" value="NC_012982.1"/>
</dbReference>
<evidence type="ECO:0008006" key="3">
    <source>
        <dbReference type="Google" id="ProtNLM"/>
    </source>
</evidence>
<name>C6XIU2_HIRBI</name>
<dbReference type="HOGENOM" id="CLU_1084366_0_0_5"/>
<keyword evidence="2" id="KW-1185">Reference proteome</keyword>